<dbReference type="Proteomes" id="UP000305948">
    <property type="component" value="Unassembled WGS sequence"/>
</dbReference>
<evidence type="ECO:0000256" key="1">
    <source>
        <dbReference type="SAM" id="MobiDB-lite"/>
    </source>
</evidence>
<keyword evidence="3" id="KW-1185">Reference proteome</keyword>
<evidence type="ECO:0008006" key="4">
    <source>
        <dbReference type="Google" id="ProtNLM"/>
    </source>
</evidence>
<dbReference type="SUPFAM" id="SSF52047">
    <property type="entry name" value="RNI-like"/>
    <property type="match status" value="1"/>
</dbReference>
<proteinExistence type="predicted"/>
<dbReference type="EMBL" id="ML213517">
    <property type="protein sequence ID" value="TFK49135.1"/>
    <property type="molecule type" value="Genomic_DNA"/>
</dbReference>
<dbReference type="AlphaFoldDB" id="A0A5C3MW78"/>
<dbReference type="Gene3D" id="3.80.10.10">
    <property type="entry name" value="Ribonuclease Inhibitor"/>
    <property type="match status" value="1"/>
</dbReference>
<feature type="region of interest" description="Disordered" evidence="1">
    <location>
        <begin position="384"/>
        <end position="404"/>
    </location>
</feature>
<gene>
    <name evidence="2" type="ORF">OE88DRAFT_1646704</name>
</gene>
<organism evidence="2 3">
    <name type="scientific">Heliocybe sulcata</name>
    <dbReference type="NCBI Taxonomy" id="5364"/>
    <lineage>
        <taxon>Eukaryota</taxon>
        <taxon>Fungi</taxon>
        <taxon>Dikarya</taxon>
        <taxon>Basidiomycota</taxon>
        <taxon>Agaricomycotina</taxon>
        <taxon>Agaricomycetes</taxon>
        <taxon>Gloeophyllales</taxon>
        <taxon>Gloeophyllaceae</taxon>
        <taxon>Heliocybe</taxon>
    </lineage>
</organism>
<dbReference type="InterPro" id="IPR032675">
    <property type="entry name" value="LRR_dom_sf"/>
</dbReference>
<evidence type="ECO:0000313" key="2">
    <source>
        <dbReference type="EMBL" id="TFK49135.1"/>
    </source>
</evidence>
<protein>
    <recommendedName>
        <fullName evidence="4">F-box domain-containing protein</fullName>
    </recommendedName>
</protein>
<reference evidence="2 3" key="1">
    <citation type="journal article" date="2019" name="Nat. Ecol. Evol.">
        <title>Megaphylogeny resolves global patterns of mushroom evolution.</title>
        <authorList>
            <person name="Varga T."/>
            <person name="Krizsan K."/>
            <person name="Foldi C."/>
            <person name="Dima B."/>
            <person name="Sanchez-Garcia M."/>
            <person name="Sanchez-Ramirez S."/>
            <person name="Szollosi G.J."/>
            <person name="Szarkandi J.G."/>
            <person name="Papp V."/>
            <person name="Albert L."/>
            <person name="Andreopoulos W."/>
            <person name="Angelini C."/>
            <person name="Antonin V."/>
            <person name="Barry K.W."/>
            <person name="Bougher N.L."/>
            <person name="Buchanan P."/>
            <person name="Buyck B."/>
            <person name="Bense V."/>
            <person name="Catcheside P."/>
            <person name="Chovatia M."/>
            <person name="Cooper J."/>
            <person name="Damon W."/>
            <person name="Desjardin D."/>
            <person name="Finy P."/>
            <person name="Geml J."/>
            <person name="Haridas S."/>
            <person name="Hughes K."/>
            <person name="Justo A."/>
            <person name="Karasinski D."/>
            <person name="Kautmanova I."/>
            <person name="Kiss B."/>
            <person name="Kocsube S."/>
            <person name="Kotiranta H."/>
            <person name="LaButti K.M."/>
            <person name="Lechner B.E."/>
            <person name="Liimatainen K."/>
            <person name="Lipzen A."/>
            <person name="Lukacs Z."/>
            <person name="Mihaltcheva S."/>
            <person name="Morgado L.N."/>
            <person name="Niskanen T."/>
            <person name="Noordeloos M.E."/>
            <person name="Ohm R.A."/>
            <person name="Ortiz-Santana B."/>
            <person name="Ovrebo C."/>
            <person name="Racz N."/>
            <person name="Riley R."/>
            <person name="Savchenko A."/>
            <person name="Shiryaev A."/>
            <person name="Soop K."/>
            <person name="Spirin V."/>
            <person name="Szebenyi C."/>
            <person name="Tomsovsky M."/>
            <person name="Tulloss R.E."/>
            <person name="Uehling J."/>
            <person name="Grigoriev I.V."/>
            <person name="Vagvolgyi C."/>
            <person name="Papp T."/>
            <person name="Martin F.M."/>
            <person name="Miettinen O."/>
            <person name="Hibbett D.S."/>
            <person name="Nagy L.G."/>
        </authorList>
    </citation>
    <scope>NUCLEOTIDE SEQUENCE [LARGE SCALE GENOMIC DNA]</scope>
    <source>
        <strain evidence="2 3">OMC1185</strain>
    </source>
</reference>
<feature type="compositionally biased region" description="Acidic residues" evidence="1">
    <location>
        <begin position="384"/>
        <end position="397"/>
    </location>
</feature>
<evidence type="ECO:0000313" key="3">
    <source>
        <dbReference type="Proteomes" id="UP000305948"/>
    </source>
</evidence>
<accession>A0A5C3MW78</accession>
<name>A0A5C3MW78_9AGAM</name>
<sequence>MPTDVSCHEPHPTSLREPQDVAYIYQQLLERGGTPFLSSSGWRDAVFDFSWTGSRQVLNITPLDLRALKTLTLRLIDISIDELNDLAFLGDVPPLDRFTLSIIPRLRRGGSLRLHGQLQHLTILQLKTSLSFSSCVDALNGCTKLRELMLYLDPDRTTAEDTFNIRTVLHLPQLTNLQLAAPYVGHILDRLRLPGLYDLFVSGKDQDSSTSDQESQFFPLASFVARSGCSLRNLSLYCLFHVEGQLLEALRLCDRLETLFVSHAQLHLSPEFFDALALAPASSQGLCRNLQQLEISDFTIDSPTALTRMLESRRGHAMTRLKWLYLSQCVRGQLPWIWTLDDTGQAMVLPLEALVGKSSNMRRPRFRYPIFPIVHNLPDELDDFEASEESETIDEGELSGADWL</sequence>